<dbReference type="Pfam" id="PF07883">
    <property type="entry name" value="Cupin_2"/>
    <property type="match status" value="1"/>
</dbReference>
<dbReference type="KEGG" id="hli:HLI_03150"/>
<dbReference type="Proteomes" id="UP000287756">
    <property type="component" value="Chromosome"/>
</dbReference>
<dbReference type="EMBL" id="CP026118">
    <property type="protein sequence ID" value="QAS51280.1"/>
    <property type="molecule type" value="Genomic_DNA"/>
</dbReference>
<gene>
    <name evidence="2" type="ORF">HLI_03150</name>
</gene>
<sequence>MYYVPYMFTYQHPYYVHGPLNNYGTQSVYWAPPNENRFNYYRSSTNDRSISLMDYGPESYVVNINEATKQNNTYRTALWTGSHLQMTVMSINVGEDIGLEMHPNLDQFLRIEQGQGFVQMGKSKDQLNFEKNVYDDSAIIIPAGTWHNLTNTGETPLKLYSIYAPPNHPFGTVHVTKADAIDAE</sequence>
<dbReference type="PANTHER" id="PTHR43346">
    <property type="entry name" value="LIGAND BINDING DOMAIN PROTEIN, PUTATIVE (AFU_ORTHOLOGUE AFUA_6G14370)-RELATED"/>
    <property type="match status" value="1"/>
</dbReference>
<evidence type="ECO:0000313" key="2">
    <source>
        <dbReference type="EMBL" id="QAS51280.1"/>
    </source>
</evidence>
<protein>
    <submittedName>
        <fullName evidence="2">Cupin domain-containing protein</fullName>
    </submittedName>
</protein>
<dbReference type="RefSeq" id="WP_128523034.1">
    <property type="nucleotide sequence ID" value="NZ_CP026118.1"/>
</dbReference>
<dbReference type="AlphaFoldDB" id="A0A410M9D4"/>
<proteinExistence type="predicted"/>
<dbReference type="InterPro" id="IPR014710">
    <property type="entry name" value="RmlC-like_jellyroll"/>
</dbReference>
<organism evidence="2 3">
    <name type="scientific">Halobacillus litoralis</name>
    <dbReference type="NCBI Taxonomy" id="45668"/>
    <lineage>
        <taxon>Bacteria</taxon>
        <taxon>Bacillati</taxon>
        <taxon>Bacillota</taxon>
        <taxon>Bacilli</taxon>
        <taxon>Bacillales</taxon>
        <taxon>Bacillaceae</taxon>
        <taxon>Halobacillus</taxon>
    </lineage>
</organism>
<evidence type="ECO:0000259" key="1">
    <source>
        <dbReference type="Pfam" id="PF07883"/>
    </source>
</evidence>
<dbReference type="Gene3D" id="2.60.120.10">
    <property type="entry name" value="Jelly Rolls"/>
    <property type="match status" value="1"/>
</dbReference>
<dbReference type="InterPro" id="IPR052538">
    <property type="entry name" value="Flavonoid_dioxygenase-like"/>
</dbReference>
<evidence type="ECO:0000313" key="3">
    <source>
        <dbReference type="Proteomes" id="UP000287756"/>
    </source>
</evidence>
<name>A0A410M9D4_9BACI</name>
<dbReference type="CDD" id="cd02223">
    <property type="entry name" value="cupin_Bh2720-like"/>
    <property type="match status" value="1"/>
</dbReference>
<feature type="domain" description="Cupin type-2" evidence="1">
    <location>
        <begin position="88"/>
        <end position="163"/>
    </location>
</feature>
<dbReference type="InterPro" id="IPR011051">
    <property type="entry name" value="RmlC_Cupin_sf"/>
</dbReference>
<dbReference type="SUPFAM" id="SSF51182">
    <property type="entry name" value="RmlC-like cupins"/>
    <property type="match status" value="1"/>
</dbReference>
<dbReference type="OrthoDB" id="3231985at2"/>
<reference evidence="2 3" key="1">
    <citation type="submission" date="2018-01" db="EMBL/GenBank/DDBJ databases">
        <title>The whole genome sequencing and assembly of Halobacillus litoralis ERB031 strain.</title>
        <authorList>
            <person name="Lee S.-J."/>
            <person name="Park M.-K."/>
            <person name="Kim J.-Y."/>
            <person name="Lee Y.-J."/>
            <person name="Yi H."/>
            <person name="Bahn Y.-S."/>
            <person name="Kim J.F."/>
            <person name="Lee D.-W."/>
        </authorList>
    </citation>
    <scope>NUCLEOTIDE SEQUENCE [LARGE SCALE GENOMIC DNA]</scope>
    <source>
        <strain evidence="2 3">ERB 031</strain>
    </source>
</reference>
<dbReference type="InterPro" id="IPR013096">
    <property type="entry name" value="Cupin_2"/>
</dbReference>
<dbReference type="PANTHER" id="PTHR43346:SF1">
    <property type="entry name" value="QUERCETIN 2,3-DIOXYGENASE-RELATED"/>
    <property type="match status" value="1"/>
</dbReference>
<accession>A0A410M9D4</accession>